<name>A0A316W0Q2_9BASI</name>
<feature type="compositionally biased region" description="Basic residues" evidence="1">
    <location>
        <begin position="52"/>
        <end position="61"/>
    </location>
</feature>
<keyword evidence="3" id="KW-1185">Reference proteome</keyword>
<evidence type="ECO:0000313" key="2">
    <source>
        <dbReference type="EMBL" id="PWN43322.1"/>
    </source>
</evidence>
<sequence>MPTMQGESKSRRNGPRASNENAQVRTAQRRSALGRATIPSFPNREGGEGSRGRFKRNARCRVKGDQYPQHRQPKRRGAVVSMQQVGTGQTWGGKVVERKEGRSEIASSKQQRRGRWRARVQRAETHGAQPRVQTMSSQQVSERRCRSFTRGPRPQHMRDAGMKQHMRNKRRTVAQWVEGSGKG</sequence>
<accession>A0A316W0Q2</accession>
<dbReference type="RefSeq" id="XP_025370482.1">
    <property type="nucleotide sequence ID" value="XM_025517783.1"/>
</dbReference>
<dbReference type="Proteomes" id="UP000245783">
    <property type="component" value="Unassembled WGS sequence"/>
</dbReference>
<evidence type="ECO:0000256" key="1">
    <source>
        <dbReference type="SAM" id="MobiDB-lite"/>
    </source>
</evidence>
<dbReference type="GeneID" id="37039653"/>
<feature type="compositionally biased region" description="Polar residues" evidence="1">
    <location>
        <begin position="16"/>
        <end position="26"/>
    </location>
</feature>
<dbReference type="EMBL" id="KZ819371">
    <property type="protein sequence ID" value="PWN43322.1"/>
    <property type="molecule type" value="Genomic_DNA"/>
</dbReference>
<feature type="region of interest" description="Disordered" evidence="1">
    <location>
        <begin position="1"/>
        <end position="183"/>
    </location>
</feature>
<proteinExistence type="predicted"/>
<reference evidence="2 3" key="1">
    <citation type="journal article" date="2018" name="Mol. Biol. Evol.">
        <title>Broad Genomic Sampling Reveals a Smut Pathogenic Ancestry of the Fungal Clade Ustilaginomycotina.</title>
        <authorList>
            <person name="Kijpornyongpan T."/>
            <person name="Mondo S.J."/>
            <person name="Barry K."/>
            <person name="Sandor L."/>
            <person name="Lee J."/>
            <person name="Lipzen A."/>
            <person name="Pangilinan J."/>
            <person name="LaButti K."/>
            <person name="Hainaut M."/>
            <person name="Henrissat B."/>
            <person name="Grigoriev I.V."/>
            <person name="Spatafora J.W."/>
            <person name="Aime M.C."/>
        </authorList>
    </citation>
    <scope>NUCLEOTIDE SEQUENCE [LARGE SCALE GENOMIC DNA]</scope>
    <source>
        <strain evidence="2 3">MCA 4658</strain>
    </source>
</reference>
<feature type="compositionally biased region" description="Basic residues" evidence="1">
    <location>
        <begin position="110"/>
        <end position="120"/>
    </location>
</feature>
<feature type="compositionally biased region" description="Polar residues" evidence="1">
    <location>
        <begin position="131"/>
        <end position="140"/>
    </location>
</feature>
<organism evidence="2 3">
    <name type="scientific">Ceraceosorus guamensis</name>
    <dbReference type="NCBI Taxonomy" id="1522189"/>
    <lineage>
        <taxon>Eukaryota</taxon>
        <taxon>Fungi</taxon>
        <taxon>Dikarya</taxon>
        <taxon>Basidiomycota</taxon>
        <taxon>Ustilaginomycotina</taxon>
        <taxon>Exobasidiomycetes</taxon>
        <taxon>Ceraceosorales</taxon>
        <taxon>Ceraceosoraceae</taxon>
        <taxon>Ceraceosorus</taxon>
    </lineage>
</organism>
<dbReference type="InParanoid" id="A0A316W0Q2"/>
<protein>
    <submittedName>
        <fullName evidence="2">Uncharacterized protein</fullName>
    </submittedName>
</protein>
<gene>
    <name evidence="2" type="ORF">IE81DRAFT_95705</name>
</gene>
<evidence type="ECO:0000313" key="3">
    <source>
        <dbReference type="Proteomes" id="UP000245783"/>
    </source>
</evidence>
<dbReference type="AlphaFoldDB" id="A0A316W0Q2"/>